<protein>
    <recommendedName>
        <fullName evidence="2">Reverse transcriptase domain-containing protein</fullName>
    </recommendedName>
</protein>
<dbReference type="SUPFAM" id="SSF56672">
    <property type="entry name" value="DNA/RNA polymerases"/>
    <property type="match status" value="1"/>
</dbReference>
<evidence type="ECO:0000313" key="4">
    <source>
        <dbReference type="Proteomes" id="UP001341281"/>
    </source>
</evidence>
<evidence type="ECO:0000313" key="3">
    <source>
        <dbReference type="EMBL" id="WVZ82000.1"/>
    </source>
</evidence>
<dbReference type="Pfam" id="PF00078">
    <property type="entry name" value="RVT_1"/>
    <property type="match status" value="1"/>
</dbReference>
<feature type="region of interest" description="Disordered" evidence="1">
    <location>
        <begin position="1"/>
        <end position="27"/>
    </location>
</feature>
<dbReference type="InterPro" id="IPR000477">
    <property type="entry name" value="RT_dom"/>
</dbReference>
<reference evidence="3 4" key="1">
    <citation type="submission" date="2024-02" db="EMBL/GenBank/DDBJ databases">
        <title>High-quality chromosome-scale genome assembly of Pensacola bahiagrass (Paspalum notatum Flugge var. saurae).</title>
        <authorList>
            <person name="Vega J.M."/>
            <person name="Podio M."/>
            <person name="Orjuela J."/>
            <person name="Siena L.A."/>
            <person name="Pessino S.C."/>
            <person name="Combes M.C."/>
            <person name="Mariac C."/>
            <person name="Albertini E."/>
            <person name="Pupilli F."/>
            <person name="Ortiz J.P.A."/>
            <person name="Leblanc O."/>
        </authorList>
    </citation>
    <scope>NUCLEOTIDE SEQUENCE [LARGE SCALE GENOMIC DNA]</scope>
    <source>
        <strain evidence="3">R1</strain>
        <tissue evidence="3">Leaf</tissue>
    </source>
</reference>
<proteinExistence type="predicted"/>
<dbReference type="InterPro" id="IPR043502">
    <property type="entry name" value="DNA/RNA_pol_sf"/>
</dbReference>
<dbReference type="AlphaFoldDB" id="A0AAQ3X2K8"/>
<dbReference type="PANTHER" id="PTHR31635">
    <property type="entry name" value="REVERSE TRANSCRIPTASE DOMAIN-CONTAINING PROTEIN-RELATED"/>
    <property type="match status" value="1"/>
</dbReference>
<dbReference type="EMBL" id="CP144750">
    <property type="protein sequence ID" value="WVZ82000.1"/>
    <property type="molecule type" value="Genomic_DNA"/>
</dbReference>
<dbReference type="Proteomes" id="UP001341281">
    <property type="component" value="Chromosome 06"/>
</dbReference>
<name>A0AAQ3X2K8_PASNO</name>
<evidence type="ECO:0000259" key="2">
    <source>
        <dbReference type="Pfam" id="PF00078"/>
    </source>
</evidence>
<keyword evidence="4" id="KW-1185">Reference proteome</keyword>
<accession>A0AAQ3X2K8</accession>
<feature type="domain" description="Reverse transcriptase" evidence="2">
    <location>
        <begin position="171"/>
        <end position="291"/>
    </location>
</feature>
<evidence type="ECO:0000256" key="1">
    <source>
        <dbReference type="SAM" id="MobiDB-lite"/>
    </source>
</evidence>
<organism evidence="3 4">
    <name type="scientific">Paspalum notatum var. saurae</name>
    <dbReference type="NCBI Taxonomy" id="547442"/>
    <lineage>
        <taxon>Eukaryota</taxon>
        <taxon>Viridiplantae</taxon>
        <taxon>Streptophyta</taxon>
        <taxon>Embryophyta</taxon>
        <taxon>Tracheophyta</taxon>
        <taxon>Spermatophyta</taxon>
        <taxon>Magnoliopsida</taxon>
        <taxon>Liliopsida</taxon>
        <taxon>Poales</taxon>
        <taxon>Poaceae</taxon>
        <taxon>PACMAD clade</taxon>
        <taxon>Panicoideae</taxon>
        <taxon>Andropogonodae</taxon>
        <taxon>Paspaleae</taxon>
        <taxon>Paspalinae</taxon>
        <taxon>Paspalum</taxon>
    </lineage>
</organism>
<dbReference type="PANTHER" id="PTHR31635:SF196">
    <property type="entry name" value="REVERSE TRANSCRIPTASE DOMAIN-CONTAINING PROTEIN-RELATED"/>
    <property type="match status" value="1"/>
</dbReference>
<gene>
    <name evidence="3" type="ORF">U9M48_029317</name>
</gene>
<feature type="compositionally biased region" description="Polar residues" evidence="1">
    <location>
        <begin position="1"/>
        <end position="24"/>
    </location>
</feature>
<sequence length="302" mass="34613">MTSRNPHTSKTTYFNKTLQPNTTKPSKKMLNSIDRDTKKTWTLQWDRNTRFFQQAILKRLRKNSVAYLIGEDGNPLTTQEQMASSFTNYFTNLFSSQNVPNMQDELQELQPPIEDEYTNSISDKQEILGIIKNMKKDAALGPDGLNVAFYRAAWPWLGEDIIKLIKDFYETDFRPISLCNVIYKIISKSLAERIKPHLPHSIHKAQSAFIPRRHITSNIIIAQEITHSFMLSTWNQKVFMLKIDLAKAFDKLNWNFILKALIALGFSHTFTNRIAACITGTSLSVIVNGQPHSTFLPSSGIR</sequence>